<dbReference type="Gene3D" id="3.10.180.10">
    <property type="entry name" value="2,3-Dihydroxybiphenyl 1,2-Dioxygenase, domain 1"/>
    <property type="match status" value="1"/>
</dbReference>
<protein>
    <submittedName>
        <fullName evidence="2">Glyoxalase</fullName>
    </submittedName>
</protein>
<organism evidence="2 3">
    <name type="scientific">Phytohabitans aurantiacus</name>
    <dbReference type="NCBI Taxonomy" id="3016789"/>
    <lineage>
        <taxon>Bacteria</taxon>
        <taxon>Bacillati</taxon>
        <taxon>Actinomycetota</taxon>
        <taxon>Actinomycetes</taxon>
        <taxon>Micromonosporales</taxon>
        <taxon>Micromonosporaceae</taxon>
    </lineage>
</organism>
<dbReference type="PANTHER" id="PTHR35908">
    <property type="entry name" value="HYPOTHETICAL FUSION PROTEIN"/>
    <property type="match status" value="1"/>
</dbReference>
<comment type="caution">
    <text evidence="2">The sequence shown here is derived from an EMBL/GenBank/DDBJ whole genome shotgun (WGS) entry which is preliminary data.</text>
</comment>
<reference evidence="2" key="1">
    <citation type="submission" date="2022-12" db="EMBL/GenBank/DDBJ databases">
        <title>New Phytohabitans aurantiacus sp. RD004123 nov., an actinomycete isolated from soil.</title>
        <authorList>
            <person name="Triningsih D.W."/>
            <person name="Harunari E."/>
            <person name="Igarashi Y."/>
        </authorList>
    </citation>
    <scope>NUCLEOTIDE SEQUENCE</scope>
    <source>
        <strain evidence="2">RD004123</strain>
    </source>
</reference>
<accession>A0ABQ5QR76</accession>
<dbReference type="CDD" id="cd06587">
    <property type="entry name" value="VOC"/>
    <property type="match status" value="1"/>
</dbReference>
<feature type="domain" description="VOC" evidence="1">
    <location>
        <begin position="4"/>
        <end position="118"/>
    </location>
</feature>
<dbReference type="InterPro" id="IPR029068">
    <property type="entry name" value="Glyas_Bleomycin-R_OHBP_Dase"/>
</dbReference>
<dbReference type="EMBL" id="BSDI01000007">
    <property type="protein sequence ID" value="GLH96739.1"/>
    <property type="molecule type" value="Genomic_DNA"/>
</dbReference>
<evidence type="ECO:0000313" key="3">
    <source>
        <dbReference type="Proteomes" id="UP001144280"/>
    </source>
</evidence>
<keyword evidence="3" id="KW-1185">Reference proteome</keyword>
<evidence type="ECO:0000313" key="2">
    <source>
        <dbReference type="EMBL" id="GLH96739.1"/>
    </source>
</evidence>
<dbReference type="Pfam" id="PF18029">
    <property type="entry name" value="Glyoxalase_6"/>
    <property type="match status" value="1"/>
</dbReference>
<dbReference type="SUPFAM" id="SSF54593">
    <property type="entry name" value="Glyoxalase/Bleomycin resistance protein/Dihydroxybiphenyl dioxygenase"/>
    <property type="match status" value="1"/>
</dbReference>
<gene>
    <name evidence="2" type="ORF">Pa4123_20130</name>
</gene>
<dbReference type="PANTHER" id="PTHR35908:SF1">
    <property type="entry name" value="CONSERVED PROTEIN"/>
    <property type="match status" value="1"/>
</dbReference>
<proteinExistence type="predicted"/>
<dbReference type="Proteomes" id="UP001144280">
    <property type="component" value="Unassembled WGS sequence"/>
</dbReference>
<dbReference type="InterPro" id="IPR041581">
    <property type="entry name" value="Glyoxalase_6"/>
</dbReference>
<dbReference type="InterPro" id="IPR037523">
    <property type="entry name" value="VOC_core"/>
</dbReference>
<name>A0ABQ5QR76_9ACTN</name>
<dbReference type="PROSITE" id="PS51819">
    <property type="entry name" value="VOC"/>
    <property type="match status" value="1"/>
</dbReference>
<dbReference type="RefSeq" id="WP_281894013.1">
    <property type="nucleotide sequence ID" value="NZ_BSDI01000007.1"/>
</dbReference>
<sequence length="119" mass="12831">MIGRLHGIVIDCPDPSALASFYERLLGMVRVQDEGDWVVIGISADQPGLAFARAADFTPPTWPAPEVQQQMHFDLMVPNLDEAESAVLALGARRLPGGAEVFRVFADPAGHPFCLCLAT</sequence>
<evidence type="ECO:0000259" key="1">
    <source>
        <dbReference type="PROSITE" id="PS51819"/>
    </source>
</evidence>